<accession>S3DG34</accession>
<sequence length="926" mass="101626">MEYSTNNEHCNTEIFINGSAIPLISSSPIRRRETQANNKACAEQEKEWTTARCHRLLRALTSRVAILKKELLVISGTSKTLPSTSDTDKKIKPRAKTSYPNDDTDWNQGKKKVRRTYSGRLGPKSGIKEAPKTPRARGGTKRKCVPGEILVPTPILTRARGTNPADTQELLSADSKGRESKNAARVSSSRGDKDLLVDESIKDLRKAHGFHRIGTYDGIYNGLETLLTSTNQGRPRMRKGAGSLMSMCLKLVPRYIEQEQATALAYEEETGTKSAINPRDVSMEIYDDLEQFGSVGHGWRPLRVIVRAHGIKVLQDAIAGGLLDILFCGVLVNLCIQNAAHEEAASLITPLLSLSRFAAPKSLYDPLPTALTILWNFANDTANFSFLYEQLANMLLQDLLPLGWLATREFRVIWSGVMQRLPPSGDDSGVLSFLEAVVPALAGIAYSSNRLAGNFAAAVDSTYSSLLTTLLSVTILSSEKVSPLDSADQDIQSDGYKHIGSLLENSIMRYDFLYQGGDKLLLLLATTFFAKTQERHGMDLDHSSEALKFRLQDCLAACGDEDAILDDLAVFICSVANCCGRAASGRGFEYLKLLHASLEECSGNSCSAHAFQEIIVKSAFTFANDTPEREQLKYASALEAKYFNKVDSDRLHSAVKKPKAVRSGFRWEDGIGEWVTGTPVIRRNGSQTINTEPMSPLPATRLSHSPLPQSCLGGGNQNPTAATEGWLKSSLLAKKGQAVSRIVQMSESSRSTASEANEVNDSTDMLPSDREDLAAEDPEDSFCSSVPSLIWDASETPPVRKSRTRKRKCRNDDNGEEHSIFCMASPFTSVPLSQKLVASMKADPQASKATRAQRTLSNASQTCQIVDDSEDELSLLSESRSQHVSSSRSVLFTGVSRCQVKRRRTSKRQIQSLSKDDGWSEDELCI</sequence>
<evidence type="ECO:0000256" key="1">
    <source>
        <dbReference type="SAM" id="MobiDB-lite"/>
    </source>
</evidence>
<dbReference type="RefSeq" id="XP_008076912.1">
    <property type="nucleotide sequence ID" value="XM_008078721.1"/>
</dbReference>
<dbReference type="eggNOG" id="ENOG502S27H">
    <property type="taxonomic scope" value="Eukaryota"/>
</dbReference>
<dbReference type="OrthoDB" id="4159838at2759"/>
<dbReference type="GeneID" id="19464486"/>
<feature type="region of interest" description="Disordered" evidence="1">
    <location>
        <begin position="78"/>
        <end position="143"/>
    </location>
</feature>
<protein>
    <submittedName>
        <fullName evidence="2">Uncharacterized protein</fullName>
    </submittedName>
</protein>
<dbReference type="KEGG" id="glz:GLAREA_05432"/>
<feature type="region of interest" description="Disordered" evidence="1">
    <location>
        <begin position="903"/>
        <end position="926"/>
    </location>
</feature>
<feature type="compositionally biased region" description="Basic residues" evidence="1">
    <location>
        <begin position="134"/>
        <end position="143"/>
    </location>
</feature>
<feature type="region of interest" description="Disordered" evidence="1">
    <location>
        <begin position="743"/>
        <end position="815"/>
    </location>
</feature>
<dbReference type="Proteomes" id="UP000016922">
    <property type="component" value="Unassembled WGS sequence"/>
</dbReference>
<proteinExistence type="predicted"/>
<gene>
    <name evidence="2" type="ORF">GLAREA_05432</name>
</gene>
<keyword evidence="3" id="KW-1185">Reference proteome</keyword>
<name>S3DG34_GLAL2</name>
<dbReference type="AlphaFoldDB" id="S3DG34"/>
<dbReference type="HOGENOM" id="CLU_013122_0_0_1"/>
<organism evidence="2 3">
    <name type="scientific">Glarea lozoyensis (strain ATCC 20868 / MF5171)</name>
    <dbReference type="NCBI Taxonomy" id="1116229"/>
    <lineage>
        <taxon>Eukaryota</taxon>
        <taxon>Fungi</taxon>
        <taxon>Dikarya</taxon>
        <taxon>Ascomycota</taxon>
        <taxon>Pezizomycotina</taxon>
        <taxon>Leotiomycetes</taxon>
        <taxon>Helotiales</taxon>
        <taxon>Helotiaceae</taxon>
        <taxon>Glarea</taxon>
    </lineage>
</organism>
<reference evidence="2 3" key="1">
    <citation type="journal article" date="2013" name="BMC Genomics">
        <title>Genomics-driven discovery of the pneumocandin biosynthetic gene cluster in the fungus Glarea lozoyensis.</title>
        <authorList>
            <person name="Chen L."/>
            <person name="Yue Q."/>
            <person name="Zhang X."/>
            <person name="Xiang M."/>
            <person name="Wang C."/>
            <person name="Li S."/>
            <person name="Che Y."/>
            <person name="Ortiz-Lopez F.J."/>
            <person name="Bills G.F."/>
            <person name="Liu X."/>
            <person name="An Z."/>
        </authorList>
    </citation>
    <scope>NUCLEOTIDE SEQUENCE [LARGE SCALE GENOMIC DNA]</scope>
    <source>
        <strain evidence="3">ATCC 20868 / MF5171</strain>
    </source>
</reference>
<feature type="compositionally biased region" description="Polar residues" evidence="1">
    <location>
        <begin position="743"/>
        <end position="765"/>
    </location>
</feature>
<dbReference type="EMBL" id="KE145353">
    <property type="protein sequence ID" value="EPE36094.1"/>
    <property type="molecule type" value="Genomic_DNA"/>
</dbReference>
<evidence type="ECO:0000313" key="2">
    <source>
        <dbReference type="EMBL" id="EPE36094.1"/>
    </source>
</evidence>
<dbReference type="OMA" id="CGMHISR"/>
<feature type="region of interest" description="Disordered" evidence="1">
    <location>
        <begin position="156"/>
        <end position="191"/>
    </location>
</feature>
<feature type="compositionally biased region" description="Basic residues" evidence="1">
    <location>
        <begin position="800"/>
        <end position="809"/>
    </location>
</feature>
<evidence type="ECO:0000313" key="3">
    <source>
        <dbReference type="Proteomes" id="UP000016922"/>
    </source>
</evidence>